<protein>
    <recommendedName>
        <fullName evidence="8">Phosphatidic acid phosphatase type 2/haloperoxidase domain-containing protein</fullName>
    </recommendedName>
</protein>
<keyword evidence="2" id="KW-1003">Cell membrane</keyword>
<evidence type="ECO:0000256" key="7">
    <source>
        <dbReference type="SAM" id="Phobius"/>
    </source>
</evidence>
<dbReference type="OrthoDB" id="9773582at2"/>
<sequence length="214" mass="24362">MNSDPIFGAKVNWLTTIYFVVFGVILVLTSHGDIVLWFNDRHSPVLDTFFKYWTYLGDGALLGVLGLVLLLTNYYRLLMFLIAVALQTVFVHIFKQWLSAGEPRPKTFFADQIDTLNFVEGVTVRGYDSFPSGHTASGFTLFFFLVLLVKNVALRITLFFTAVLVGLSRVYLLQHFARDIYVGSLFGVLSVLLAYRFFYKQSQNEKLQKGLIKS</sequence>
<keyword evidence="3 7" id="KW-0812">Transmembrane</keyword>
<dbReference type="Gene3D" id="1.20.144.10">
    <property type="entry name" value="Phosphatidic acid phosphatase type 2/haloperoxidase"/>
    <property type="match status" value="1"/>
</dbReference>
<evidence type="ECO:0000259" key="8">
    <source>
        <dbReference type="SMART" id="SM00014"/>
    </source>
</evidence>
<keyword evidence="5 7" id="KW-1133">Transmembrane helix</keyword>
<feature type="transmembrane region" description="Helical" evidence="7">
    <location>
        <begin position="130"/>
        <end position="149"/>
    </location>
</feature>
<dbReference type="InterPro" id="IPR036938">
    <property type="entry name" value="PAP2/HPO_sf"/>
</dbReference>
<reference evidence="9 10" key="1">
    <citation type="submission" date="2016-08" db="EMBL/GenBank/DDBJ databases">
        <title>Draft genome of Fabibacter sp. strain SK-8.</title>
        <authorList>
            <person name="Wong S.-K."/>
            <person name="Hamasaki K."/>
            <person name="Yoshizawa S."/>
        </authorList>
    </citation>
    <scope>NUCLEOTIDE SEQUENCE [LARGE SCALE GENOMIC DNA]</scope>
    <source>
        <strain evidence="9 10">SK-8</strain>
    </source>
</reference>
<organism evidence="9 10">
    <name type="scientific">Roseivirga misakiensis</name>
    <dbReference type="NCBI Taxonomy" id="1563681"/>
    <lineage>
        <taxon>Bacteria</taxon>
        <taxon>Pseudomonadati</taxon>
        <taxon>Bacteroidota</taxon>
        <taxon>Cytophagia</taxon>
        <taxon>Cytophagales</taxon>
        <taxon>Roseivirgaceae</taxon>
        <taxon>Roseivirga</taxon>
    </lineage>
</organism>
<dbReference type="PANTHER" id="PTHR14969:SF62">
    <property type="entry name" value="DECAPRENYLPHOSPHORYL-5-PHOSPHORIBOSE PHOSPHATASE RV3807C-RELATED"/>
    <property type="match status" value="1"/>
</dbReference>
<dbReference type="AlphaFoldDB" id="A0A1E5SZT8"/>
<dbReference type="SMART" id="SM00014">
    <property type="entry name" value="acidPPc"/>
    <property type="match status" value="1"/>
</dbReference>
<keyword evidence="6 7" id="KW-0472">Membrane</keyword>
<feature type="transmembrane region" description="Helical" evidence="7">
    <location>
        <begin position="12"/>
        <end position="32"/>
    </location>
</feature>
<dbReference type="Proteomes" id="UP000095552">
    <property type="component" value="Unassembled WGS sequence"/>
</dbReference>
<feature type="transmembrane region" description="Helical" evidence="7">
    <location>
        <begin position="52"/>
        <end position="71"/>
    </location>
</feature>
<dbReference type="InterPro" id="IPR000326">
    <property type="entry name" value="PAP2/HPO"/>
</dbReference>
<dbReference type="Pfam" id="PF01569">
    <property type="entry name" value="PAP2"/>
    <property type="match status" value="1"/>
</dbReference>
<gene>
    <name evidence="9" type="ORF">BFP71_14400</name>
</gene>
<dbReference type="RefSeq" id="WP_069836147.1">
    <property type="nucleotide sequence ID" value="NZ_MDGQ01000005.1"/>
</dbReference>
<evidence type="ECO:0000256" key="5">
    <source>
        <dbReference type="ARBA" id="ARBA00022989"/>
    </source>
</evidence>
<dbReference type="GO" id="GO:0016787">
    <property type="term" value="F:hydrolase activity"/>
    <property type="evidence" value="ECO:0007669"/>
    <property type="project" value="UniProtKB-KW"/>
</dbReference>
<dbReference type="SUPFAM" id="SSF48317">
    <property type="entry name" value="Acid phosphatase/Vanadium-dependent haloperoxidase"/>
    <property type="match status" value="1"/>
</dbReference>
<name>A0A1E5SZT8_9BACT</name>
<proteinExistence type="predicted"/>
<feature type="transmembrane region" description="Helical" evidence="7">
    <location>
        <begin position="78"/>
        <end position="98"/>
    </location>
</feature>
<evidence type="ECO:0000256" key="3">
    <source>
        <dbReference type="ARBA" id="ARBA00022692"/>
    </source>
</evidence>
<evidence type="ECO:0000256" key="2">
    <source>
        <dbReference type="ARBA" id="ARBA00022475"/>
    </source>
</evidence>
<dbReference type="STRING" id="1563681.BFP71_14400"/>
<evidence type="ECO:0000256" key="6">
    <source>
        <dbReference type="ARBA" id="ARBA00023136"/>
    </source>
</evidence>
<keyword evidence="10" id="KW-1185">Reference proteome</keyword>
<feature type="domain" description="Phosphatidic acid phosphatase type 2/haloperoxidase" evidence="8">
    <location>
        <begin position="75"/>
        <end position="195"/>
    </location>
</feature>
<evidence type="ECO:0000256" key="1">
    <source>
        <dbReference type="ARBA" id="ARBA00004651"/>
    </source>
</evidence>
<dbReference type="PANTHER" id="PTHR14969">
    <property type="entry name" value="SPHINGOSINE-1-PHOSPHATE PHOSPHOHYDROLASE"/>
    <property type="match status" value="1"/>
</dbReference>
<evidence type="ECO:0000256" key="4">
    <source>
        <dbReference type="ARBA" id="ARBA00022801"/>
    </source>
</evidence>
<comment type="subcellular location">
    <subcellularLocation>
        <location evidence="1">Cell membrane</location>
        <topology evidence="1">Multi-pass membrane protein</topology>
    </subcellularLocation>
</comment>
<evidence type="ECO:0000313" key="9">
    <source>
        <dbReference type="EMBL" id="OEK04643.1"/>
    </source>
</evidence>
<dbReference type="CDD" id="cd01610">
    <property type="entry name" value="PAP2_like"/>
    <property type="match status" value="1"/>
</dbReference>
<feature type="transmembrane region" description="Helical" evidence="7">
    <location>
        <begin position="180"/>
        <end position="199"/>
    </location>
</feature>
<feature type="transmembrane region" description="Helical" evidence="7">
    <location>
        <begin position="156"/>
        <end position="174"/>
    </location>
</feature>
<accession>A0A1E5SZT8</accession>
<dbReference type="GO" id="GO:0005886">
    <property type="term" value="C:plasma membrane"/>
    <property type="evidence" value="ECO:0007669"/>
    <property type="project" value="UniProtKB-SubCell"/>
</dbReference>
<keyword evidence="4" id="KW-0378">Hydrolase</keyword>
<comment type="caution">
    <text evidence="9">The sequence shown here is derived from an EMBL/GenBank/DDBJ whole genome shotgun (WGS) entry which is preliminary data.</text>
</comment>
<evidence type="ECO:0000313" key="10">
    <source>
        <dbReference type="Proteomes" id="UP000095552"/>
    </source>
</evidence>
<dbReference type="EMBL" id="MDGQ01000005">
    <property type="protein sequence ID" value="OEK04643.1"/>
    <property type="molecule type" value="Genomic_DNA"/>
</dbReference>